<accession>A0AA39WKC6</accession>
<reference evidence="2" key="1">
    <citation type="submission" date="2023-06" db="EMBL/GenBank/DDBJ databases">
        <title>Genome-scale phylogeny and comparative genomics of the fungal order Sordariales.</title>
        <authorList>
            <consortium name="Lawrence Berkeley National Laboratory"/>
            <person name="Hensen N."/>
            <person name="Bonometti L."/>
            <person name="Westerberg I."/>
            <person name="Brannstrom I.O."/>
            <person name="Guillou S."/>
            <person name="Cros-Aarteil S."/>
            <person name="Calhoun S."/>
            <person name="Haridas S."/>
            <person name="Kuo A."/>
            <person name="Mondo S."/>
            <person name="Pangilinan J."/>
            <person name="Riley R."/>
            <person name="Labutti K."/>
            <person name="Andreopoulos B."/>
            <person name="Lipzen A."/>
            <person name="Chen C."/>
            <person name="Yanf M."/>
            <person name="Daum C."/>
            <person name="Ng V."/>
            <person name="Clum A."/>
            <person name="Steindorff A."/>
            <person name="Ohm R."/>
            <person name="Martin F."/>
            <person name="Silar P."/>
            <person name="Natvig D."/>
            <person name="Lalanne C."/>
            <person name="Gautier V."/>
            <person name="Ament-Velasquez S.L."/>
            <person name="Kruys A."/>
            <person name="Hutchinson M.I."/>
            <person name="Powell A.J."/>
            <person name="Barry K."/>
            <person name="Miller A.N."/>
            <person name="Grigoriev I.V."/>
            <person name="Debuchy R."/>
            <person name="Gladieux P."/>
            <person name="Thoren M.H."/>
            <person name="Johannesson H."/>
        </authorList>
    </citation>
    <scope>NUCLEOTIDE SEQUENCE</scope>
    <source>
        <strain evidence="2">CBS 606.72</strain>
    </source>
</reference>
<comment type="caution">
    <text evidence="2">The sequence shown here is derived from an EMBL/GenBank/DDBJ whole genome shotgun (WGS) entry which is preliminary data.</text>
</comment>
<keyword evidence="1" id="KW-0472">Membrane</keyword>
<protein>
    <submittedName>
        <fullName evidence="2">Uncharacterized protein</fullName>
    </submittedName>
</protein>
<evidence type="ECO:0000313" key="3">
    <source>
        <dbReference type="Proteomes" id="UP001175000"/>
    </source>
</evidence>
<sequence>MSAPVDQVRAERRDKFLEAVQQTSTFGGSITFALIVGSNSPPTRRFSDQTVRDILSVAWLLFFVALGGSTLARLRGTVDDKEQSMLSMRKDFRPLAMGVLALLAFCVLSVVVLAYSDVGWAAVAVMALGVLYVAFKGFRRRWRRARGRKQQGQQQRQP</sequence>
<proteinExistence type="predicted"/>
<dbReference type="EMBL" id="JAULSU010000005">
    <property type="protein sequence ID" value="KAK0616962.1"/>
    <property type="molecule type" value="Genomic_DNA"/>
</dbReference>
<keyword evidence="3" id="KW-1185">Reference proteome</keyword>
<evidence type="ECO:0000256" key="1">
    <source>
        <dbReference type="SAM" id="Phobius"/>
    </source>
</evidence>
<dbReference type="Proteomes" id="UP001175000">
    <property type="component" value="Unassembled WGS sequence"/>
</dbReference>
<evidence type="ECO:0000313" key="2">
    <source>
        <dbReference type="EMBL" id="KAK0616962.1"/>
    </source>
</evidence>
<feature type="transmembrane region" description="Helical" evidence="1">
    <location>
        <begin position="120"/>
        <end position="138"/>
    </location>
</feature>
<gene>
    <name evidence="2" type="ORF">B0T14DRAFT_605129</name>
</gene>
<organism evidence="2 3">
    <name type="scientific">Immersiella caudata</name>
    <dbReference type="NCBI Taxonomy" id="314043"/>
    <lineage>
        <taxon>Eukaryota</taxon>
        <taxon>Fungi</taxon>
        <taxon>Dikarya</taxon>
        <taxon>Ascomycota</taxon>
        <taxon>Pezizomycotina</taxon>
        <taxon>Sordariomycetes</taxon>
        <taxon>Sordariomycetidae</taxon>
        <taxon>Sordariales</taxon>
        <taxon>Lasiosphaeriaceae</taxon>
        <taxon>Immersiella</taxon>
    </lineage>
</organism>
<keyword evidence="1" id="KW-0812">Transmembrane</keyword>
<keyword evidence="1" id="KW-1133">Transmembrane helix</keyword>
<feature type="transmembrane region" description="Helical" evidence="1">
    <location>
        <begin position="54"/>
        <end position="74"/>
    </location>
</feature>
<name>A0AA39WKC6_9PEZI</name>
<dbReference type="AlphaFoldDB" id="A0AA39WKC6"/>
<feature type="transmembrane region" description="Helical" evidence="1">
    <location>
        <begin position="95"/>
        <end position="114"/>
    </location>
</feature>